<dbReference type="GO" id="GO:0008174">
    <property type="term" value="F:mRNA methyltransferase activity"/>
    <property type="evidence" value="ECO:0007669"/>
    <property type="project" value="UniProtKB-UniRule"/>
</dbReference>
<dbReference type="GO" id="GO:0019028">
    <property type="term" value="C:viral capsid"/>
    <property type="evidence" value="ECO:0007669"/>
    <property type="project" value="UniProtKB-KW"/>
</dbReference>
<dbReference type="GO" id="GO:0006396">
    <property type="term" value="P:RNA processing"/>
    <property type="evidence" value="ECO:0007669"/>
    <property type="project" value="InterPro"/>
</dbReference>
<dbReference type="InterPro" id="IPR043181">
    <property type="entry name" value="TYMV_endopept_dom"/>
</dbReference>
<dbReference type="EMDB" id="EMD-25398"/>
<evidence type="ECO:0000256" key="4">
    <source>
        <dbReference type="ARBA" id="ARBA00022581"/>
    </source>
</evidence>
<dbReference type="SUPFAM" id="SSF56672">
    <property type="entry name" value="DNA/RNA polymerases"/>
    <property type="match status" value="1"/>
</dbReference>
<dbReference type="GO" id="GO:0006508">
    <property type="term" value="P:proteolysis"/>
    <property type="evidence" value="ECO:0007669"/>
    <property type="project" value="UniProtKB-KW"/>
</dbReference>
<keyword evidence="9" id="KW-0548">Nucleotidyltransferase</keyword>
<keyword evidence="11 20" id="KW-0378">Hydrolase</keyword>
<dbReference type="PROSITE" id="PS51738">
    <property type="entry name" value="PEPTIDASE_C21"/>
    <property type="match status" value="1"/>
</dbReference>
<feature type="region of interest" description="Disordered" evidence="21">
    <location>
        <begin position="713"/>
        <end position="765"/>
    </location>
</feature>
<dbReference type="InterPro" id="IPR043502">
    <property type="entry name" value="DNA/RNA_pol_sf"/>
</dbReference>
<evidence type="ECO:0000256" key="2">
    <source>
        <dbReference type="ARBA" id="ARBA00022484"/>
    </source>
</evidence>
<dbReference type="GO" id="GO:0005524">
    <property type="term" value="F:ATP binding"/>
    <property type="evidence" value="ECO:0007669"/>
    <property type="project" value="UniProtKB-KW"/>
</dbReference>
<keyword evidence="16" id="KW-0693">Viral RNA replication</keyword>
<reference evidence="25" key="1">
    <citation type="submission" date="2005-08" db="EMBL/GenBank/DDBJ databases">
        <title>Complete genome sequence of Citrus sudden death-associated virus.</title>
        <authorList>
            <person name="Barros C.C.P."/>
            <person name="Jesus W.C. Jr"/>
            <person name="Teixeira D.C."/>
            <person name="Santos M.A."/>
            <person name="Nagata T."/>
        </authorList>
    </citation>
    <scope>NUCLEOTIDE SEQUENCE</scope>
    <source>
        <strain evidence="25">P15</strain>
    </source>
</reference>
<dbReference type="InterPro" id="IPR000574">
    <property type="entry name" value="Tymo_coat"/>
</dbReference>
<evidence type="ECO:0000256" key="13">
    <source>
        <dbReference type="ARBA" id="ARBA00022840"/>
    </source>
</evidence>
<dbReference type="SMR" id="Q3HWZ1"/>
<dbReference type="GO" id="GO:0003968">
    <property type="term" value="F:RNA-directed RNA polymerase activity"/>
    <property type="evidence" value="ECO:0007669"/>
    <property type="project" value="UniProtKB-KW"/>
</dbReference>
<evidence type="ECO:0000256" key="12">
    <source>
        <dbReference type="ARBA" id="ARBA00022807"/>
    </source>
</evidence>
<feature type="region of interest" description="Disordered" evidence="21">
    <location>
        <begin position="841"/>
        <end position="865"/>
    </location>
</feature>
<evidence type="ECO:0000256" key="17">
    <source>
        <dbReference type="ARBA" id="ARBA00023268"/>
    </source>
</evidence>
<feature type="region of interest" description="Disordered" evidence="21">
    <location>
        <begin position="784"/>
        <end position="806"/>
    </location>
</feature>
<keyword evidence="10" id="KW-0547">Nucleotide-binding</keyword>
<dbReference type="EMBL" id="DQ185573">
    <property type="protein sequence ID" value="ABA54133.1"/>
    <property type="molecule type" value="Genomic_RNA"/>
</dbReference>
<feature type="domain" description="(+)RNA virus helicase C-terminal" evidence="23">
    <location>
        <begin position="1058"/>
        <end position="1348"/>
    </location>
</feature>
<evidence type="ECO:0000256" key="16">
    <source>
        <dbReference type="ARBA" id="ARBA00022953"/>
    </source>
</evidence>
<dbReference type="Pfam" id="PF00978">
    <property type="entry name" value="RdRP_2"/>
    <property type="match status" value="1"/>
</dbReference>
<dbReference type="GO" id="GO:0032259">
    <property type="term" value="P:methylation"/>
    <property type="evidence" value="ECO:0007669"/>
    <property type="project" value="UniProtKB-KW"/>
</dbReference>
<dbReference type="Gene3D" id="3.40.50.300">
    <property type="entry name" value="P-loop containing nucleotide triphosphate hydrolases"/>
    <property type="match status" value="2"/>
</dbReference>
<keyword evidence="7 20" id="KW-0645">Protease</keyword>
<keyword evidence="5" id="KW-0489">Methyltransferase</keyword>
<evidence type="ECO:0000256" key="6">
    <source>
        <dbReference type="ARBA" id="ARBA00022662"/>
    </source>
</evidence>
<accession>Q3HWZ1</accession>
<feature type="compositionally biased region" description="Low complexity" evidence="21">
    <location>
        <begin position="845"/>
        <end position="855"/>
    </location>
</feature>
<evidence type="ECO:0000256" key="14">
    <source>
        <dbReference type="ARBA" id="ARBA00022844"/>
    </source>
</evidence>
<evidence type="ECO:0007829" key="26">
    <source>
        <dbReference type="PDB" id="7SQY"/>
    </source>
</evidence>
<dbReference type="PROSITE" id="PS50507">
    <property type="entry name" value="RDRP_SSRNA_POS"/>
    <property type="match status" value="1"/>
</dbReference>
<dbReference type="GO" id="GO:0005198">
    <property type="term" value="F:structural molecule activity"/>
    <property type="evidence" value="ECO:0007669"/>
    <property type="project" value="InterPro"/>
</dbReference>
<evidence type="ECO:0000256" key="21">
    <source>
        <dbReference type="SAM" id="MobiDB-lite"/>
    </source>
</evidence>
<dbReference type="Gene3D" id="3.90.70.100">
    <property type="match status" value="1"/>
</dbReference>
<comment type="subcellular location">
    <subcellularLocation>
        <location evidence="1">Virion</location>
    </subcellularLocation>
</comment>
<evidence type="ECO:0000256" key="19">
    <source>
        <dbReference type="ARBA" id="ARBA00046330"/>
    </source>
</evidence>
<evidence type="ECO:0000256" key="1">
    <source>
        <dbReference type="ARBA" id="ARBA00004328"/>
    </source>
</evidence>
<dbReference type="GO" id="GO:0039694">
    <property type="term" value="P:viral RNA genome replication"/>
    <property type="evidence" value="ECO:0007669"/>
    <property type="project" value="InterPro"/>
</dbReference>
<keyword evidence="2" id="KW-0696">RNA-directed RNA polymerase</keyword>
<dbReference type="GO" id="GO:0039648">
    <property type="term" value="P:symbiont-mediated perturbation of host ubiquitin-like protein modification"/>
    <property type="evidence" value="ECO:0007669"/>
    <property type="project" value="UniProtKB-KW"/>
</dbReference>
<dbReference type="InterPro" id="IPR027351">
    <property type="entry name" value="(+)RNA_virus_helicase_core_dom"/>
</dbReference>
<dbReference type="Gene3D" id="2.60.120.20">
    <property type="match status" value="1"/>
</dbReference>
<keyword evidence="14" id="KW-0946">Virion</keyword>
<comment type="similarity">
    <text evidence="19">Belongs to the Tymoviridae non-structural replication polyprotein family.</text>
</comment>
<keyword evidence="13" id="KW-0067">ATP-binding</keyword>
<evidence type="ECO:0000313" key="25">
    <source>
        <dbReference type="EMBL" id="ABA54133.1"/>
    </source>
</evidence>
<evidence type="ECO:0000259" key="22">
    <source>
        <dbReference type="PROSITE" id="PS50507"/>
    </source>
</evidence>
<feature type="compositionally biased region" description="Low complexity" evidence="21">
    <location>
        <begin position="647"/>
        <end position="661"/>
    </location>
</feature>
<keyword evidence="17" id="KW-0511">Multifunctional enzyme</keyword>
<dbReference type="CDD" id="cd23247">
    <property type="entry name" value="Tymoviridae_RdRp"/>
    <property type="match status" value="1"/>
</dbReference>
<evidence type="ECO:0000256" key="10">
    <source>
        <dbReference type="ARBA" id="ARBA00022741"/>
    </source>
</evidence>
<dbReference type="Pfam" id="PF00983">
    <property type="entry name" value="Tymo_coat"/>
    <property type="match status" value="1"/>
</dbReference>
<dbReference type="EMDB" id="EMD-25397"/>
<dbReference type="Pfam" id="PF01660">
    <property type="entry name" value="Vmethyltransf"/>
    <property type="match status" value="1"/>
</dbReference>
<keyword evidence="12 20" id="KW-0788">Thiol protease</keyword>
<dbReference type="GO" id="GO:0006351">
    <property type="term" value="P:DNA-templated transcription"/>
    <property type="evidence" value="ECO:0007669"/>
    <property type="project" value="InterPro"/>
</dbReference>
<feature type="region of interest" description="Disordered" evidence="21">
    <location>
        <begin position="647"/>
        <end position="701"/>
    </location>
</feature>
<keyword evidence="26" id="KW-0002">3D-structure</keyword>
<keyword evidence="3" id="KW-0167">Capsid protein</keyword>
<feature type="domain" description="Alphavirus-like MT" evidence="24">
    <location>
        <begin position="146"/>
        <end position="307"/>
    </location>
</feature>
<comment type="function">
    <text evidence="18">RNA-directed RNA polymerase is responsible for the replication and transcription of the genome.</text>
</comment>
<dbReference type="PROSITE" id="PS51743">
    <property type="entry name" value="ALPHAVIRUS_MT"/>
    <property type="match status" value="1"/>
</dbReference>
<evidence type="ECO:0000256" key="18">
    <source>
        <dbReference type="ARBA" id="ARBA00045135"/>
    </source>
</evidence>
<evidence type="ECO:0000259" key="23">
    <source>
        <dbReference type="PROSITE" id="PS51657"/>
    </source>
</evidence>
<evidence type="ECO:0000256" key="3">
    <source>
        <dbReference type="ARBA" id="ARBA00022561"/>
    </source>
</evidence>
<dbReference type="Pfam" id="PF05381">
    <property type="entry name" value="Peptidase_C21"/>
    <property type="match status" value="1"/>
</dbReference>
<dbReference type="InterPro" id="IPR002588">
    <property type="entry name" value="Alphavirus-like_MT_dom"/>
</dbReference>
<evidence type="ECO:0000256" key="15">
    <source>
        <dbReference type="ARBA" id="ARBA00022876"/>
    </source>
</evidence>
<dbReference type="CDD" id="cd18809">
    <property type="entry name" value="SF1_C_RecD"/>
    <property type="match status" value="1"/>
</dbReference>
<feature type="region of interest" description="Disordered" evidence="21">
    <location>
        <begin position="1364"/>
        <end position="1395"/>
    </location>
</feature>
<dbReference type="PROSITE" id="PS51657">
    <property type="entry name" value="PSRV_HELICASE"/>
    <property type="match status" value="1"/>
</dbReference>
<proteinExistence type="evidence at protein level"/>
<evidence type="ECO:0000256" key="8">
    <source>
        <dbReference type="ARBA" id="ARBA00022679"/>
    </source>
</evidence>
<name>Q3HWZ1_9VIRU</name>
<evidence type="ECO:0000259" key="24">
    <source>
        <dbReference type="PROSITE" id="PS51743"/>
    </source>
</evidence>
<keyword evidence="15" id="KW-1127">Modulation of host ubiquitin pathway by viral deubiquitinase</keyword>
<evidence type="ECO:0000256" key="9">
    <source>
        <dbReference type="ARBA" id="ARBA00022695"/>
    </source>
</evidence>
<sequence>MDRISARIPVAPASAGPTEYVPYPHTNPLLPRGVFTSGPIQPRLHFLPHHAQDAPIRCYRPLTYANHLRYDRSASSLKTSPVKLPLTGGTLADAILSLAPTTHRDTIATPLMEALAEPYRQSLSTYPWHIPTNLQPFLTSCGITTAGQGFKAHPHPVHKTIETNLLSNVWSHYATTPSGVMFMKPSKFEKLRIKQPNFSKLYNYRITAKDSTRYPSTSPDLPTEDTCFMHDALMYYSPGQICDLFISRPSLQKLYASLVVPPESDFTTISLFPDLYRYRIEKDQLVYELEQNPAHNYIQPRSAIDWLKTTTIRCQDLTLTISRLDSWGPVHSLLIQRGRPPIHLEEDSISFRTPKAVLLPEPASLSQGVRDRLVPADVYQALFIYVRAVRTLRVTDPAGFVRTQISKPEYSWVTSFRWDNFPPLALATAPHRPHTTYFLFNSTAARVSHWFRTHTLALLSGATAAAASLLMTASWGFRALISSHLVSLSICKRWLRAPPHLLWPEKAPWFQLTLRPKVTGPMIDLPILRPFRLFPSTCAKLGAKYPALATLLPAAPRPLWPLKVGLALATVPVCLFLWRKFIGPDSPQDMHDSYHAMFHPQPWGLSLARKAICCDRAPFLPIPLVPSSDFKAPPTPATPLLTSIPIKGVEPQVPGEGVPPQSASSTGPASDSRCAPQPASSTGPDQPAQDMSAAPQAPTKSKVTFAQPLESVTPVVPGAGEPPQSASSTGPASVSRRDPQTASSTVPDAPTLDSSVTPPPIIYPVDHLQNDFGPCRCSLCEPPQPAPVPSAPPTVSDHKESQDGEALASALQALGLAPAPPAPLSQNLTIESSGAMHASCWDQLSSPSSDWDPSPVARDSSATGPPGMYSDLFPAPYLPGTGQFIFRSRANGRANIPYPDMDCLLLSIEQATRLPKEALWDTLCATCPDSLLDPDTIRRVGLSTDHFVIFAHHYSLRCRFHTAHGVIELGMADATSSFDIDHTAGNPGHFSLRQSATPRLNGGIAQDLAVAALRFNIDGTLLPIRSVHVYSTWPKRAKNLSSNMKNGFDGIMANIHPTKTNESREKILALDSQLDIAVRRSVRLIHIAGFPGCGKSFPISRLLRTPTFRNFKVAVPTVELRAEWKAIIGLPTSEAWRIGTWESSLLKSARVLVIDEIYKMPRGYIDLAIHSDPTIEMVIALGDPLQGEYHSTHPSSTNSRLLAEPHHLSMYLDYYCMWSHRVPQNVAAFFHIKTTSKQPGFCRYQRELPNSRILANSQNAGHTLQQCGYAAVTIASSQGSTYDNAACIHLDRNSSLLSPAHSMVALTRSKVGVIFTGDPAQLSNAPSSNRMFSEFFSGRTRPLHDWFHNEFPKATVLTEPLKTRGPRLTGAASPYSKVFPSGKDSTPALKPDFQGDVRSSRAPIVLGSGELNAPQVSTHFLPETRRPLHWDIPSAIPESATRPDSTEPTTCHPEPVYPGETFENLAAHFLPAHDPTDREIYWQGQLSNQFPHMDKEFHLAAQPMSLLAAIHQEKQDPTLLPASIQKRLRFRPSDRPYQITPKDEILGQLLFEGLCRAYHRSPFHTEAFDPVLFAECINLNEFAQLSSKTQATIMGNARRSDPDWRWSAVRIFSKTQHKVNEGSIFGSWKACQTLALMHDAVVLILGPVKKYQRVFDQRDRPRHLYIHAGNTPSQMSNWCQQHLTTAVKLANDYTAFDQSQHGEAVVLERKKMERLSIPQALIDLHIHLKTHVSTQFGPLTCMRLTGEPGTYDDNSDYNLAVINCEYMAANTPTMVSGDDSLLDREPPTRPEWVILQPLLSLRFKKERGRYATFCGYYASHVGCVRSPVALFAKLAIAVDDGSISDKMASYLSEFALGHSLGDHLWEALPLEAVPFQSACFDFFCRRAPRHLKLSLMLGEVPESIIARIGSSLKWASHAIYTTLSSAARVAILRSSRNSRSMPDDPDTTLLQGELLQHFQVPFMQSDTLLPLTGGSSAPILTPEAFSTSLAFSMASDAQAGPAPSRDDRVDRQPRLPAAPRVAEVGLNAPSVDYPFQWVVASYDGSEAKNLSDDLSGSATLTKVMANYRHAELTSVELEVCPLAAAFSKPISVSAVWTIASISPASASETSYYGGRLFTVGGPVLMSSTTHLPADLTRLNPVLKGPVKYTDCPRFSYSVYSNGGTKGTNLCTIILRGVVRLSGPSGNLLA</sequence>
<dbReference type="InterPro" id="IPR029053">
    <property type="entry name" value="Viral_coat"/>
</dbReference>
<dbReference type="GO" id="GO:0003723">
    <property type="term" value="F:RNA binding"/>
    <property type="evidence" value="ECO:0007669"/>
    <property type="project" value="InterPro"/>
</dbReference>
<feature type="active site" description="For protease activity" evidence="20">
    <location>
        <position position="989"/>
    </location>
</feature>
<dbReference type="SUPFAM" id="SSF88633">
    <property type="entry name" value="Positive stranded ssRNA viruses"/>
    <property type="match status" value="1"/>
</dbReference>
<protein>
    <submittedName>
        <fullName evidence="25">Polyprotein</fullName>
    </submittedName>
</protein>
<dbReference type="GO" id="GO:0004197">
    <property type="term" value="F:cysteine-type endopeptidase activity"/>
    <property type="evidence" value="ECO:0007669"/>
    <property type="project" value="UniProtKB-UniRule"/>
</dbReference>
<evidence type="ECO:0000256" key="5">
    <source>
        <dbReference type="ARBA" id="ARBA00022603"/>
    </source>
</evidence>
<dbReference type="InterPro" id="IPR001788">
    <property type="entry name" value="RNA-dep_RNA_pol_alsuvir"/>
</dbReference>
<dbReference type="InterPro" id="IPR043629">
    <property type="entry name" value="Salyut_dom"/>
</dbReference>
<dbReference type="Pfam" id="PF19227">
    <property type="entry name" value="Salyut"/>
    <property type="match status" value="1"/>
</dbReference>
<evidence type="ECO:0000256" key="7">
    <source>
        <dbReference type="ARBA" id="ARBA00022670"/>
    </source>
</evidence>
<keyword evidence="6" id="KW-1130">Modulation of host ubiquitin pathway by virus</keyword>
<dbReference type="InterPro" id="IPR027417">
    <property type="entry name" value="P-loop_NTPase"/>
</dbReference>
<feature type="domain" description="RdRp catalytic" evidence="22">
    <location>
        <begin position="1686"/>
        <end position="1792"/>
    </location>
</feature>
<keyword evidence="4" id="KW-0945">Host-virus interaction</keyword>
<dbReference type="InterPro" id="IPR008043">
    <property type="entry name" value="Peptidase_C21"/>
</dbReference>
<dbReference type="InterPro" id="IPR007094">
    <property type="entry name" value="RNA-dir_pol_PSvirus"/>
</dbReference>
<reference evidence="26" key="2">
    <citation type="journal article" date="2022" name="Biotechnol. Rep.">
        <title>Citrus sudden death-associated virus as a new expression vector for rapid &lt;i&gt;in planta&lt;/i&gt; production of heterologous proteins, chimeric virions, and virus-like particles.</title>
        <authorList>
            <person name="Matsumura E.E."/>
            <person name="Guo F."/>
            <person name="Boogers D."/>
            <person name="van Oevelen D."/>
            <person name="Vu S.T."/>
            <person name="Falk B.W."/>
        </authorList>
    </citation>
    <scope>STRUCTURE BY ELECTRON MICROSCOPY (3.40 ANGSTROMS) OF 1991-2189</scope>
</reference>
<organism evidence="25">
    <name type="scientific">Citrus sudden death-associated virus</name>
    <dbReference type="NCBI Taxonomy" id="312008"/>
    <lineage>
        <taxon>Viruses</taxon>
        <taxon>Riboviria</taxon>
        <taxon>Orthornavirae</taxon>
        <taxon>Kitrinoviricota</taxon>
        <taxon>Alsuviricetes</taxon>
        <taxon>Tymovirales</taxon>
        <taxon>Tymoviridae</taxon>
        <taxon>Marafivirus</taxon>
        <taxon>Marafivirus citri</taxon>
    </lineage>
</organism>
<feature type="compositionally biased region" description="Polar residues" evidence="21">
    <location>
        <begin position="740"/>
        <end position="756"/>
    </location>
</feature>
<evidence type="ECO:0000256" key="11">
    <source>
        <dbReference type="ARBA" id="ARBA00022801"/>
    </source>
</evidence>
<dbReference type="Pfam" id="PF01443">
    <property type="entry name" value="Viral_helicase1"/>
    <property type="match status" value="1"/>
</dbReference>
<dbReference type="GO" id="GO:0016556">
    <property type="term" value="P:mRNA modification"/>
    <property type="evidence" value="ECO:0007669"/>
    <property type="project" value="InterPro"/>
</dbReference>
<keyword evidence="8" id="KW-0808">Transferase</keyword>
<feature type="active site" description="For protease activity" evidence="20">
    <location>
        <position position="903"/>
    </location>
</feature>
<evidence type="ECO:0000256" key="20">
    <source>
        <dbReference type="PROSITE-ProRule" id="PRU01074"/>
    </source>
</evidence>
<dbReference type="PDB" id="7SQY">
    <property type="method" value="EM"/>
    <property type="resolution" value="3.40 A"/>
    <property type="chains" value="A/B/C=1991-2189"/>
</dbReference>